<dbReference type="Proteomes" id="UP000540506">
    <property type="component" value="Unassembled WGS sequence"/>
</dbReference>
<sequence length="32" mass="3599">MLEHANTARGEGLWVYRESFGFVTLVLCRTAA</sequence>
<evidence type="ECO:0000313" key="1">
    <source>
        <dbReference type="EMBL" id="MBB4925546.1"/>
    </source>
</evidence>
<organism evidence="1 2">
    <name type="scientific">Kitasatospora kifunensis</name>
    <name type="common">Streptomyces kifunensis</name>
    <dbReference type="NCBI Taxonomy" id="58351"/>
    <lineage>
        <taxon>Bacteria</taxon>
        <taxon>Bacillati</taxon>
        <taxon>Actinomycetota</taxon>
        <taxon>Actinomycetes</taxon>
        <taxon>Kitasatosporales</taxon>
        <taxon>Streptomycetaceae</taxon>
        <taxon>Kitasatospora</taxon>
    </lineage>
</organism>
<name>A0A7W7VWL0_KITKI</name>
<dbReference type="AlphaFoldDB" id="A0A7W7VWL0"/>
<evidence type="ECO:0000313" key="2">
    <source>
        <dbReference type="Proteomes" id="UP000540506"/>
    </source>
</evidence>
<gene>
    <name evidence="1" type="ORF">FHR34_004539</name>
</gene>
<protein>
    <submittedName>
        <fullName evidence="1">Uncharacterized protein</fullName>
    </submittedName>
</protein>
<comment type="caution">
    <text evidence="1">The sequence shown here is derived from an EMBL/GenBank/DDBJ whole genome shotgun (WGS) entry which is preliminary data.</text>
</comment>
<dbReference type="EMBL" id="JACHJV010000001">
    <property type="protein sequence ID" value="MBB4925546.1"/>
    <property type="molecule type" value="Genomic_DNA"/>
</dbReference>
<keyword evidence="2" id="KW-1185">Reference proteome</keyword>
<reference evidence="1 2" key="1">
    <citation type="submission" date="2020-08" db="EMBL/GenBank/DDBJ databases">
        <title>Sequencing the genomes of 1000 actinobacteria strains.</title>
        <authorList>
            <person name="Klenk H.-P."/>
        </authorList>
    </citation>
    <scope>NUCLEOTIDE SEQUENCE [LARGE SCALE GENOMIC DNA]</scope>
    <source>
        <strain evidence="1 2">DSM 41654</strain>
    </source>
</reference>
<accession>A0A7W7VWL0</accession>
<proteinExistence type="predicted"/>